<dbReference type="EMBL" id="QWLA01000053">
    <property type="protein sequence ID" value="RIH84686.1"/>
    <property type="molecule type" value="Genomic_DNA"/>
</dbReference>
<evidence type="ECO:0000256" key="1">
    <source>
        <dbReference type="SAM" id="Phobius"/>
    </source>
</evidence>
<feature type="domain" description="CAAX prenyl protease 2/Lysostaphin resistance protein A-like" evidence="2">
    <location>
        <begin position="119"/>
        <end position="202"/>
    </location>
</feature>
<reference evidence="3 4" key="1">
    <citation type="submission" date="2018-08" db="EMBL/GenBank/DDBJ databases">
        <title>Meiothermus roseus NBRC 110900 genome sequencing project.</title>
        <authorList>
            <person name="Da Costa M.S."/>
            <person name="Albuquerque L."/>
            <person name="Raposo P."/>
            <person name="Froufe H.J.C."/>
            <person name="Barroso C.S."/>
            <person name="Egas C."/>
        </authorList>
    </citation>
    <scope>NUCLEOTIDE SEQUENCE [LARGE SCALE GENOMIC DNA]</scope>
    <source>
        <strain evidence="3 4">NBRC 110900</strain>
    </source>
</reference>
<accession>A0A399EM14</accession>
<dbReference type="AlphaFoldDB" id="A0A399EM14"/>
<feature type="transmembrane region" description="Helical" evidence="1">
    <location>
        <begin position="20"/>
        <end position="41"/>
    </location>
</feature>
<dbReference type="InterPro" id="IPR003675">
    <property type="entry name" value="Rce1/LyrA-like_dom"/>
</dbReference>
<feature type="transmembrane region" description="Helical" evidence="1">
    <location>
        <begin position="53"/>
        <end position="71"/>
    </location>
</feature>
<feature type="transmembrane region" description="Helical" evidence="1">
    <location>
        <begin position="217"/>
        <end position="234"/>
    </location>
</feature>
<dbReference type="RefSeq" id="WP_147371648.1">
    <property type="nucleotide sequence ID" value="NZ_QWLA01000053.1"/>
</dbReference>
<evidence type="ECO:0000313" key="3">
    <source>
        <dbReference type="EMBL" id="RIH84686.1"/>
    </source>
</evidence>
<name>A0A399EM14_9DEIN</name>
<feature type="transmembrane region" description="Helical" evidence="1">
    <location>
        <begin position="191"/>
        <end position="211"/>
    </location>
</feature>
<gene>
    <name evidence="3" type="ORF">Mrose_02534</name>
</gene>
<dbReference type="GO" id="GO:0080120">
    <property type="term" value="P:CAAX-box protein maturation"/>
    <property type="evidence" value="ECO:0007669"/>
    <property type="project" value="UniProtKB-ARBA"/>
</dbReference>
<feature type="transmembrane region" description="Helical" evidence="1">
    <location>
        <begin position="133"/>
        <end position="154"/>
    </location>
</feature>
<evidence type="ECO:0000313" key="4">
    <source>
        <dbReference type="Proteomes" id="UP000265341"/>
    </source>
</evidence>
<evidence type="ECO:0000259" key="2">
    <source>
        <dbReference type="Pfam" id="PF02517"/>
    </source>
</evidence>
<keyword evidence="1" id="KW-1133">Transmembrane helix</keyword>
<organism evidence="3 4">
    <name type="scientific">Calidithermus roseus</name>
    <dbReference type="NCBI Taxonomy" id="1644118"/>
    <lineage>
        <taxon>Bacteria</taxon>
        <taxon>Thermotogati</taxon>
        <taxon>Deinococcota</taxon>
        <taxon>Deinococci</taxon>
        <taxon>Thermales</taxon>
        <taxon>Thermaceae</taxon>
        <taxon>Calidithermus</taxon>
    </lineage>
</organism>
<keyword evidence="1" id="KW-0812">Transmembrane</keyword>
<proteinExistence type="predicted"/>
<dbReference type="Proteomes" id="UP000265341">
    <property type="component" value="Unassembled WGS sequence"/>
</dbReference>
<keyword evidence="4" id="KW-1185">Reference proteome</keyword>
<feature type="transmembrane region" description="Helical" evidence="1">
    <location>
        <begin position="166"/>
        <end position="184"/>
    </location>
</feature>
<keyword evidence="1" id="KW-0472">Membrane</keyword>
<comment type="caution">
    <text evidence="3">The sequence shown here is derived from an EMBL/GenBank/DDBJ whole genome shotgun (WGS) entry which is preliminary data.</text>
</comment>
<dbReference type="Pfam" id="PF02517">
    <property type="entry name" value="Rce1-like"/>
    <property type="match status" value="1"/>
</dbReference>
<dbReference type="GO" id="GO:0004175">
    <property type="term" value="F:endopeptidase activity"/>
    <property type="evidence" value="ECO:0007669"/>
    <property type="project" value="UniProtKB-ARBA"/>
</dbReference>
<protein>
    <recommendedName>
        <fullName evidence="2">CAAX prenyl protease 2/Lysostaphin resistance protein A-like domain-containing protein</fullName>
    </recommendedName>
</protein>
<sequence>MVKFSIGQLKGACSLITRHPLVALLLTTEAILCIALVNELINSAPGKKLYTQNLLSAFWYIFALVGFWGLGKVRQSLLCPPSFSFVCRVGLLMIFIDSLIGSAENAALASMAKDSHLKTLILSPLLEEVGRAGLIYSAPSLLSSMLHSLVFSFAHSDFVPTNSLHWFIRMYGLFLFSFSMYLVILRTGSVWNAILLHFLLNATEITISIGFIPRHAFIAISLITGSLIVLRLAVHVNNFRQERGSGCGTSIK</sequence>
<feature type="transmembrane region" description="Helical" evidence="1">
    <location>
        <begin position="91"/>
        <end position="112"/>
    </location>
</feature>